<keyword evidence="2" id="KW-1185">Reference proteome</keyword>
<dbReference type="RefSeq" id="WP_367773682.1">
    <property type="nucleotide sequence ID" value="NZ_JBFNXR010000046.1"/>
</dbReference>
<reference evidence="1 2" key="1">
    <citation type="submission" date="2024-06" db="EMBL/GenBank/DDBJ databases">
        <title>Novosphingobium rhizovicinus M1R2S20.</title>
        <authorList>
            <person name="Sun J.-Q."/>
        </authorList>
    </citation>
    <scope>NUCLEOTIDE SEQUENCE [LARGE SCALE GENOMIC DNA]</scope>
    <source>
        <strain evidence="1 2">M1R2S20</strain>
    </source>
</reference>
<evidence type="ECO:0008006" key="3">
    <source>
        <dbReference type="Google" id="ProtNLM"/>
    </source>
</evidence>
<dbReference type="EMBL" id="JBFNXR010000046">
    <property type="protein sequence ID" value="MEW9855762.1"/>
    <property type="molecule type" value="Genomic_DNA"/>
</dbReference>
<name>A0ABV3RD45_9SPHN</name>
<dbReference type="SUPFAM" id="SSF88659">
    <property type="entry name" value="Sigma3 and sigma4 domains of RNA polymerase sigma factors"/>
    <property type="match status" value="1"/>
</dbReference>
<protein>
    <recommendedName>
        <fullName evidence="3">Sigma-70-like protein</fullName>
    </recommendedName>
</protein>
<organism evidence="1 2">
    <name type="scientific">Novosphingobium rhizovicinum</name>
    <dbReference type="NCBI Taxonomy" id="3228928"/>
    <lineage>
        <taxon>Bacteria</taxon>
        <taxon>Pseudomonadati</taxon>
        <taxon>Pseudomonadota</taxon>
        <taxon>Alphaproteobacteria</taxon>
        <taxon>Sphingomonadales</taxon>
        <taxon>Sphingomonadaceae</taxon>
        <taxon>Novosphingobium</taxon>
    </lineage>
</organism>
<sequence length="82" mass="9771">MSAQRPSRAFVRKAHRAFGCMTDLQRELFLALRFEEGVTRSELARRHGITEAAVDAQFVQALIIFSRSIREPEPWWWRLWPW</sequence>
<proteinExistence type="predicted"/>
<dbReference type="Proteomes" id="UP001556118">
    <property type="component" value="Unassembled WGS sequence"/>
</dbReference>
<dbReference type="InterPro" id="IPR013324">
    <property type="entry name" value="RNA_pol_sigma_r3/r4-like"/>
</dbReference>
<accession>A0ABV3RD45</accession>
<gene>
    <name evidence="1" type="ORF">ABUH87_11465</name>
</gene>
<comment type="caution">
    <text evidence="1">The sequence shown here is derived from an EMBL/GenBank/DDBJ whole genome shotgun (WGS) entry which is preliminary data.</text>
</comment>
<evidence type="ECO:0000313" key="2">
    <source>
        <dbReference type="Proteomes" id="UP001556118"/>
    </source>
</evidence>
<evidence type="ECO:0000313" key="1">
    <source>
        <dbReference type="EMBL" id="MEW9855762.1"/>
    </source>
</evidence>